<name>A0A5P8E6M1_9BACT</name>
<dbReference type="Gene3D" id="1.10.390.30">
    <property type="entry name" value="Peptidase M60, enhancin-like domain 3"/>
    <property type="match status" value="1"/>
</dbReference>
<evidence type="ECO:0000313" key="4">
    <source>
        <dbReference type="EMBL" id="QFQ12517.1"/>
    </source>
</evidence>
<evidence type="ECO:0000256" key="1">
    <source>
        <dbReference type="SAM" id="SignalP"/>
    </source>
</evidence>
<evidence type="ECO:0000313" key="5">
    <source>
        <dbReference type="Proteomes" id="UP000249375"/>
    </source>
</evidence>
<feature type="chain" id="PRO_5024452192" description="Peptidase M60 domain-containing protein" evidence="1">
    <location>
        <begin position="26"/>
        <end position="1131"/>
    </location>
</feature>
<dbReference type="Gene3D" id="2.60.120.1250">
    <property type="entry name" value="Peptidase M60, enhancin-like domain 1"/>
    <property type="match status" value="1"/>
</dbReference>
<dbReference type="SUPFAM" id="SSF49785">
    <property type="entry name" value="Galactose-binding domain-like"/>
    <property type="match status" value="1"/>
</dbReference>
<dbReference type="RefSeq" id="WP_111897384.1">
    <property type="nucleotide sequence ID" value="NZ_CP033459.1"/>
</dbReference>
<dbReference type="AlphaFoldDB" id="A0A5P8E6M1"/>
<dbReference type="InterPro" id="IPR000421">
    <property type="entry name" value="FA58C"/>
</dbReference>
<dbReference type="CDD" id="cd00161">
    <property type="entry name" value="beta-trefoil_Ricin-like"/>
    <property type="match status" value="1"/>
</dbReference>
<dbReference type="PROSITE" id="PS50022">
    <property type="entry name" value="FA58C_3"/>
    <property type="match status" value="1"/>
</dbReference>
<accession>A0A5P8E6M1</accession>
<keyword evidence="1" id="KW-0732">Signal</keyword>
<dbReference type="SMART" id="SM01276">
    <property type="entry name" value="M60-like"/>
    <property type="match status" value="1"/>
</dbReference>
<dbReference type="InterPro" id="IPR042279">
    <property type="entry name" value="Pep_M60_3"/>
</dbReference>
<evidence type="ECO:0000259" key="2">
    <source>
        <dbReference type="PROSITE" id="PS50022"/>
    </source>
</evidence>
<feature type="signal peptide" evidence="1">
    <location>
        <begin position="1"/>
        <end position="25"/>
    </location>
</feature>
<proteinExistence type="predicted"/>
<dbReference type="KEGG" id="alq:C7Y71_005535"/>
<dbReference type="SUPFAM" id="SSF50370">
    <property type="entry name" value="Ricin B-like lectins"/>
    <property type="match status" value="1"/>
</dbReference>
<feature type="domain" description="F5/8 type C" evidence="2">
    <location>
        <begin position="12"/>
        <end position="168"/>
    </location>
</feature>
<dbReference type="Proteomes" id="UP000249375">
    <property type="component" value="Chromosome"/>
</dbReference>
<evidence type="ECO:0000259" key="3">
    <source>
        <dbReference type="PROSITE" id="PS51723"/>
    </source>
</evidence>
<dbReference type="OrthoDB" id="3954368at2"/>
<organism evidence="4 5">
    <name type="scientific">Pseudoprevotella muciniphila</name>
    <dbReference type="NCBI Taxonomy" id="2133944"/>
    <lineage>
        <taxon>Bacteria</taxon>
        <taxon>Pseudomonadati</taxon>
        <taxon>Bacteroidota</taxon>
        <taxon>Bacteroidia</taxon>
        <taxon>Bacteroidales</taxon>
        <taxon>Prevotellaceae</taxon>
        <taxon>Pseudoprevotella</taxon>
    </lineage>
</organism>
<sequence>MRKITSQLCALVVIMLVAISTSAYAADTKLTVTNAVATSYQSGEGIEKAYDGNTSTIWHSAYSGTSFPVNATFTLSSTSHVDYIKYTPRSSGTNGNFQEVTVYVSSAATTTYSDVTTEVTTVNLQGSSSEAYIYLGKTGVDNVRSVRLCIKSGQGGWASAAEISFYKADNTMQNELANYFDDALCTQLKSTVTSADGIGNETVKTLVSSLLSDADGYKKYRVGEFEPYETLSVLRSRLKISAEYCAYENPTGIYFKPNESIYILAQDIPSSESVSLIIKNWGKASDDEAQSQSSFMLHNGLNVITPTHRGNGYVSYYSNNYATLSNVKLHFINATVTGYFDLDRGDTNADWKKLLSNATSDILDVRTKRLQVAFPLETFKANCPNNGVELAKAYDEIVRREREVMGLLYYNKEPKNRQFFRVVHSGFMFADNIGAAVVKSSVGACISGTPSSLDFWGMAHELGHNNQLTRSFKWSGCGETTNNIYSAWVQYNLGNKNSLRLEDEKSGIDDYAGMRGGRFEAYLEEGVRKGISWQLQDGPDYHGATPTIVNVQNEDYNGNKLSTYSNVETRNYDHFLKCVPLWQLQLYTHLAGRSPNMYGKVMEGMRKLSDNSLSNGRLQVQFMKLVCDSTQMNFLPFFEKAGMLRPINAYIEDYSKGWLKINASMINTLKRHVSSKGYAEITDEVNYITAHNWQTYAERKPLEGSTLGSGCTASGSTVRVDHSVWKNAVAFETYNSEDSLIRITMYGLGSNDSHSFTTVLYPQAEDAAYIMAVGYDGTRIRCYEAVSKTFKPGNKIYRIVSNVRNKPITSVAVTTDINGNYSDDMLNNAATATTTSTLTDVHQLWRFEPVGDGSYYLVNLNTGLSIGGSSNSNAKFMEKTAAGGYTLVNQSDDVWALYNKTNGQYLNNYGGASGTNLGYWSGGTGDNNNLWKLEEVPEIKLSVASSLLTSAYLPFAIRMPEGLTAYTAIEMTVKDGTDVLVLEPLPGGLVPAYTPAVLIGERKTHTIEVVPDDNTAAPSGNLLRGTLLKMTGITAGTVANITNNSTSGQGIYIGTVTTVPANRAYMLASDLPTLTSPGNGLVFSLNTTGIENAVILGNGADNTLYNLQGQRAMRPTKGIYITGSGKKVYIK</sequence>
<feature type="domain" description="Peptidase M60" evidence="3">
    <location>
        <begin position="246"/>
        <end position="540"/>
    </location>
</feature>
<dbReference type="InterPro" id="IPR008979">
    <property type="entry name" value="Galactose-bd-like_sf"/>
</dbReference>
<keyword evidence="5" id="KW-1185">Reference proteome</keyword>
<dbReference type="PROSITE" id="PS51723">
    <property type="entry name" value="PEPTIDASE_M60"/>
    <property type="match status" value="1"/>
</dbReference>
<dbReference type="Gene3D" id="2.60.120.260">
    <property type="entry name" value="Galactose-binding domain-like"/>
    <property type="match status" value="1"/>
</dbReference>
<dbReference type="Pfam" id="PF00754">
    <property type="entry name" value="F5_F8_type_C"/>
    <property type="match status" value="1"/>
</dbReference>
<protein>
    <recommendedName>
        <fullName evidence="6">Peptidase M60 domain-containing protein</fullName>
    </recommendedName>
</protein>
<dbReference type="InterPro" id="IPR031161">
    <property type="entry name" value="Peptidase_M60_dom"/>
</dbReference>
<dbReference type="Gene3D" id="2.80.10.50">
    <property type="match status" value="1"/>
</dbReference>
<reference evidence="4 5" key="1">
    <citation type="submission" date="2018-11" db="EMBL/GenBank/DDBJ databases">
        <authorList>
            <person name="Na S.W."/>
            <person name="Baik M."/>
        </authorList>
    </citation>
    <scope>NUCLEOTIDE SEQUENCE [LARGE SCALE GENOMIC DNA]</scope>
    <source>
        <strain evidence="4 5">E39</strain>
    </source>
</reference>
<gene>
    <name evidence="4" type="ORF">C7Y71_005535</name>
</gene>
<dbReference type="Pfam" id="PF13402">
    <property type="entry name" value="Peptidase_M60"/>
    <property type="match status" value="1"/>
</dbReference>
<dbReference type="InterPro" id="IPR035992">
    <property type="entry name" value="Ricin_B-like_lectins"/>
</dbReference>
<dbReference type="Gene3D" id="3.40.390.80">
    <property type="entry name" value="Peptidase M60, enhancin-like domain 2"/>
    <property type="match status" value="1"/>
</dbReference>
<evidence type="ECO:0008006" key="6">
    <source>
        <dbReference type="Google" id="ProtNLM"/>
    </source>
</evidence>
<dbReference type="EMBL" id="CP033459">
    <property type="protein sequence ID" value="QFQ12517.1"/>
    <property type="molecule type" value="Genomic_DNA"/>
</dbReference>